<protein>
    <submittedName>
        <fullName evidence="1">Uncharacterized protein</fullName>
    </submittedName>
</protein>
<organism evidence="1">
    <name type="scientific">Arundo donax</name>
    <name type="common">Giant reed</name>
    <name type="synonym">Donax arundinaceus</name>
    <dbReference type="NCBI Taxonomy" id="35708"/>
    <lineage>
        <taxon>Eukaryota</taxon>
        <taxon>Viridiplantae</taxon>
        <taxon>Streptophyta</taxon>
        <taxon>Embryophyta</taxon>
        <taxon>Tracheophyta</taxon>
        <taxon>Spermatophyta</taxon>
        <taxon>Magnoliopsida</taxon>
        <taxon>Liliopsida</taxon>
        <taxon>Poales</taxon>
        <taxon>Poaceae</taxon>
        <taxon>PACMAD clade</taxon>
        <taxon>Arundinoideae</taxon>
        <taxon>Arundineae</taxon>
        <taxon>Arundo</taxon>
    </lineage>
</organism>
<dbReference type="AlphaFoldDB" id="A0A0A9DRJ4"/>
<name>A0A0A9DRJ4_ARUDO</name>
<proteinExistence type="predicted"/>
<reference evidence="1" key="2">
    <citation type="journal article" date="2015" name="Data Brief">
        <title>Shoot transcriptome of the giant reed, Arundo donax.</title>
        <authorList>
            <person name="Barrero R.A."/>
            <person name="Guerrero F.D."/>
            <person name="Moolhuijzen P."/>
            <person name="Goolsby J.A."/>
            <person name="Tidwell J."/>
            <person name="Bellgard S.E."/>
            <person name="Bellgard M.I."/>
        </authorList>
    </citation>
    <scope>NUCLEOTIDE SEQUENCE</scope>
    <source>
        <tissue evidence="1">Shoot tissue taken approximately 20 cm above the soil surface</tissue>
    </source>
</reference>
<dbReference type="EMBL" id="GBRH01207474">
    <property type="protein sequence ID" value="JAD90421.1"/>
    <property type="molecule type" value="Transcribed_RNA"/>
</dbReference>
<evidence type="ECO:0000313" key="1">
    <source>
        <dbReference type="EMBL" id="JAD90421.1"/>
    </source>
</evidence>
<accession>A0A0A9DRJ4</accession>
<reference evidence="1" key="1">
    <citation type="submission" date="2014-09" db="EMBL/GenBank/DDBJ databases">
        <authorList>
            <person name="Magalhaes I.L.F."/>
            <person name="Oliveira U."/>
            <person name="Santos F.R."/>
            <person name="Vidigal T.H.D.A."/>
            <person name="Brescovit A.D."/>
            <person name="Santos A.J."/>
        </authorList>
    </citation>
    <scope>NUCLEOTIDE SEQUENCE</scope>
    <source>
        <tissue evidence="1">Shoot tissue taken approximately 20 cm above the soil surface</tissue>
    </source>
</reference>
<sequence>MLEYLIIQIIKCREKACERGWLKHNPCLYLHCCYLCTSYDHVNHLMLFSIVFDSAYPPDYIA</sequence>